<evidence type="ECO:0000313" key="1">
    <source>
        <dbReference type="EMBL" id="SEN79393.1"/>
    </source>
</evidence>
<protein>
    <submittedName>
        <fullName evidence="1">RHS repeat-associated core domain-containing protein</fullName>
    </submittedName>
</protein>
<keyword evidence="2" id="KW-1185">Reference proteome</keyword>
<dbReference type="RefSeq" id="WP_090314926.1">
    <property type="nucleotide sequence ID" value="NZ_FNOE01000001.1"/>
</dbReference>
<name>A0A1H8JEW9_9PROT</name>
<proteinExistence type="predicted"/>
<accession>A0A1H8JEW9</accession>
<evidence type="ECO:0000313" key="2">
    <source>
        <dbReference type="Proteomes" id="UP000198814"/>
    </source>
</evidence>
<dbReference type="EMBL" id="FODO01000001">
    <property type="protein sequence ID" value="SEN79393.1"/>
    <property type="molecule type" value="Genomic_DNA"/>
</dbReference>
<dbReference type="STRING" id="42354.SAMN05216333_101189"/>
<sequence>MFFYVPGGQLIGEYRDNASTSAPIDDCLVRQEIGLHYNYFHYHEPVTGSYISPDPIDLAGGMNVWRIECELLVKHAGGRNPVLDSPTNGNWGANGAAVLVVGIKEPPPPRKYHVTRSLSTN</sequence>
<reference evidence="2" key="1">
    <citation type="submission" date="2016-10" db="EMBL/GenBank/DDBJ databases">
        <authorList>
            <person name="Varghese N."/>
            <person name="Submissions S."/>
        </authorList>
    </citation>
    <scope>NUCLEOTIDE SEQUENCE [LARGE SCALE GENOMIC DNA]</scope>
    <source>
        <strain evidence="2">Nm76</strain>
    </source>
</reference>
<dbReference type="OrthoDB" id="8552614at2"/>
<organism evidence="1 2">
    <name type="scientific">Nitrosomonas oligotropha</name>
    <dbReference type="NCBI Taxonomy" id="42354"/>
    <lineage>
        <taxon>Bacteria</taxon>
        <taxon>Pseudomonadati</taxon>
        <taxon>Pseudomonadota</taxon>
        <taxon>Betaproteobacteria</taxon>
        <taxon>Nitrosomonadales</taxon>
        <taxon>Nitrosomonadaceae</taxon>
        <taxon>Nitrosomonas</taxon>
    </lineage>
</organism>
<dbReference type="Proteomes" id="UP000198814">
    <property type="component" value="Unassembled WGS sequence"/>
</dbReference>
<gene>
    <name evidence="1" type="ORF">SAMN05216333_101189</name>
</gene>
<dbReference type="AlphaFoldDB" id="A0A1H8JEW9"/>
<dbReference type="Gene3D" id="2.180.10.10">
    <property type="entry name" value="RHS repeat-associated core"/>
    <property type="match status" value="1"/>
</dbReference>